<keyword evidence="1" id="KW-0472">Membrane</keyword>
<evidence type="ECO:0000256" key="1">
    <source>
        <dbReference type="SAM" id="Phobius"/>
    </source>
</evidence>
<name>A0A382DUD6_9ZZZZ</name>
<accession>A0A382DUD6</accession>
<evidence type="ECO:0000313" key="2">
    <source>
        <dbReference type="EMBL" id="SVB41875.1"/>
    </source>
</evidence>
<keyword evidence="1" id="KW-1133">Transmembrane helix</keyword>
<organism evidence="2">
    <name type="scientific">marine metagenome</name>
    <dbReference type="NCBI Taxonomy" id="408172"/>
    <lineage>
        <taxon>unclassified sequences</taxon>
        <taxon>metagenomes</taxon>
        <taxon>ecological metagenomes</taxon>
    </lineage>
</organism>
<feature type="non-terminal residue" evidence="2">
    <location>
        <position position="1"/>
    </location>
</feature>
<sequence>VKEVNLVKLLKNACSKVNHLTMKLYFISSENWAILCGIGLMLVGLLALILIK</sequence>
<feature type="transmembrane region" description="Helical" evidence="1">
    <location>
        <begin position="32"/>
        <end position="51"/>
    </location>
</feature>
<keyword evidence="1" id="KW-0812">Transmembrane</keyword>
<dbReference type="EMBL" id="UINC01041090">
    <property type="protein sequence ID" value="SVB41875.1"/>
    <property type="molecule type" value="Genomic_DNA"/>
</dbReference>
<reference evidence="2" key="1">
    <citation type="submission" date="2018-05" db="EMBL/GenBank/DDBJ databases">
        <authorList>
            <person name="Lanie J.A."/>
            <person name="Ng W.-L."/>
            <person name="Kazmierczak K.M."/>
            <person name="Andrzejewski T.M."/>
            <person name="Davidsen T.M."/>
            <person name="Wayne K.J."/>
            <person name="Tettelin H."/>
            <person name="Glass J.I."/>
            <person name="Rusch D."/>
            <person name="Podicherti R."/>
            <person name="Tsui H.-C.T."/>
            <person name="Winkler M.E."/>
        </authorList>
    </citation>
    <scope>NUCLEOTIDE SEQUENCE</scope>
</reference>
<dbReference type="AlphaFoldDB" id="A0A382DUD6"/>
<proteinExistence type="predicted"/>
<protein>
    <submittedName>
        <fullName evidence="2">Uncharacterized protein</fullName>
    </submittedName>
</protein>
<gene>
    <name evidence="2" type="ORF">METZ01_LOCUS194729</name>
</gene>